<name>A0ABR2KH05_9EUKA</name>
<reference evidence="1 2" key="1">
    <citation type="submission" date="2024-04" db="EMBL/GenBank/DDBJ databases">
        <title>Tritrichomonas musculus Genome.</title>
        <authorList>
            <person name="Alves-Ferreira E."/>
            <person name="Grigg M."/>
            <person name="Lorenzi H."/>
            <person name="Galac M."/>
        </authorList>
    </citation>
    <scope>NUCLEOTIDE SEQUENCE [LARGE SCALE GENOMIC DNA]</scope>
    <source>
        <strain evidence="1 2">EAF2021</strain>
    </source>
</reference>
<evidence type="ECO:0000313" key="1">
    <source>
        <dbReference type="EMBL" id="KAK8890116.1"/>
    </source>
</evidence>
<dbReference type="EMBL" id="JAPFFF010000005">
    <property type="protein sequence ID" value="KAK8890116.1"/>
    <property type="molecule type" value="Genomic_DNA"/>
</dbReference>
<evidence type="ECO:0000313" key="2">
    <source>
        <dbReference type="Proteomes" id="UP001470230"/>
    </source>
</evidence>
<comment type="caution">
    <text evidence="1">The sequence shown here is derived from an EMBL/GenBank/DDBJ whole genome shotgun (WGS) entry which is preliminary data.</text>
</comment>
<keyword evidence="2" id="KW-1185">Reference proteome</keyword>
<proteinExistence type="predicted"/>
<dbReference type="Proteomes" id="UP001470230">
    <property type="component" value="Unassembled WGS sequence"/>
</dbReference>
<protein>
    <submittedName>
        <fullName evidence="1">Uncharacterized protein</fullName>
    </submittedName>
</protein>
<sequence length="128" mass="14785">MYQGKTVVFSKSDIPVYQKIKNNLQIQQCPNFMRSINLQAEIDPSIDSTNITNISFLTALSTQQFTNITNKNKYQCNIYGIKSSSVISEYIKNNSPQVFNYDHEDDSGEFQLICDYFKINFKNVTSIR</sequence>
<accession>A0ABR2KH05</accession>
<gene>
    <name evidence="1" type="ORF">M9Y10_034876</name>
</gene>
<organism evidence="1 2">
    <name type="scientific">Tritrichomonas musculus</name>
    <dbReference type="NCBI Taxonomy" id="1915356"/>
    <lineage>
        <taxon>Eukaryota</taxon>
        <taxon>Metamonada</taxon>
        <taxon>Parabasalia</taxon>
        <taxon>Tritrichomonadida</taxon>
        <taxon>Tritrichomonadidae</taxon>
        <taxon>Tritrichomonas</taxon>
    </lineage>
</organism>